<dbReference type="InterPro" id="IPR036259">
    <property type="entry name" value="MFS_trans_sf"/>
</dbReference>
<dbReference type="PANTHER" id="PTHR43791">
    <property type="entry name" value="PERMEASE-RELATED"/>
    <property type="match status" value="1"/>
</dbReference>
<proteinExistence type="predicted"/>
<evidence type="ECO:0000256" key="1">
    <source>
        <dbReference type="ARBA" id="ARBA00004141"/>
    </source>
</evidence>
<evidence type="ECO:0000256" key="4">
    <source>
        <dbReference type="ARBA" id="ARBA00022989"/>
    </source>
</evidence>
<organism evidence="8 9">
    <name type="scientific">Mycena chlorophos</name>
    <name type="common">Agaric fungus</name>
    <name type="synonym">Agaricus chlorophos</name>
    <dbReference type="NCBI Taxonomy" id="658473"/>
    <lineage>
        <taxon>Eukaryota</taxon>
        <taxon>Fungi</taxon>
        <taxon>Dikarya</taxon>
        <taxon>Basidiomycota</taxon>
        <taxon>Agaricomycotina</taxon>
        <taxon>Agaricomycetes</taxon>
        <taxon>Agaricomycetidae</taxon>
        <taxon>Agaricales</taxon>
        <taxon>Marasmiineae</taxon>
        <taxon>Mycenaceae</taxon>
        <taxon>Mycena</taxon>
    </lineage>
</organism>
<dbReference type="GO" id="GO:0022857">
    <property type="term" value="F:transmembrane transporter activity"/>
    <property type="evidence" value="ECO:0007669"/>
    <property type="project" value="InterPro"/>
</dbReference>
<protein>
    <recommendedName>
        <fullName evidence="10">MFS general substrate transporter</fullName>
    </recommendedName>
</protein>
<dbReference type="AlphaFoldDB" id="A0A8H6T4Q8"/>
<feature type="compositionally biased region" description="Polar residues" evidence="6">
    <location>
        <begin position="14"/>
        <end position="28"/>
    </location>
</feature>
<evidence type="ECO:0000256" key="3">
    <source>
        <dbReference type="ARBA" id="ARBA00022692"/>
    </source>
</evidence>
<name>A0A8H6T4Q8_MYCCL</name>
<feature type="transmembrane region" description="Helical" evidence="7">
    <location>
        <begin position="410"/>
        <end position="429"/>
    </location>
</feature>
<dbReference type="OrthoDB" id="6730379at2759"/>
<keyword evidence="5 7" id="KW-0472">Membrane</keyword>
<dbReference type="GO" id="GO:0016020">
    <property type="term" value="C:membrane"/>
    <property type="evidence" value="ECO:0007669"/>
    <property type="project" value="UniProtKB-SubCell"/>
</dbReference>
<evidence type="ECO:0000313" key="8">
    <source>
        <dbReference type="EMBL" id="KAF7311003.1"/>
    </source>
</evidence>
<feature type="transmembrane region" description="Helical" evidence="7">
    <location>
        <begin position="133"/>
        <end position="152"/>
    </location>
</feature>
<dbReference type="SUPFAM" id="SSF103473">
    <property type="entry name" value="MFS general substrate transporter"/>
    <property type="match status" value="1"/>
</dbReference>
<evidence type="ECO:0000256" key="6">
    <source>
        <dbReference type="SAM" id="MobiDB-lite"/>
    </source>
</evidence>
<comment type="subcellular location">
    <subcellularLocation>
        <location evidence="1">Membrane</location>
        <topology evidence="1">Multi-pass membrane protein</topology>
    </subcellularLocation>
</comment>
<evidence type="ECO:0000256" key="2">
    <source>
        <dbReference type="ARBA" id="ARBA00022448"/>
    </source>
</evidence>
<feature type="transmembrane region" description="Helical" evidence="7">
    <location>
        <begin position="158"/>
        <end position="183"/>
    </location>
</feature>
<dbReference type="Pfam" id="PF07690">
    <property type="entry name" value="MFS_1"/>
    <property type="match status" value="1"/>
</dbReference>
<dbReference type="EMBL" id="JACAZE010000007">
    <property type="protein sequence ID" value="KAF7311003.1"/>
    <property type="molecule type" value="Genomic_DNA"/>
</dbReference>
<feature type="transmembrane region" description="Helical" evidence="7">
    <location>
        <begin position="350"/>
        <end position="371"/>
    </location>
</feature>
<evidence type="ECO:0000256" key="5">
    <source>
        <dbReference type="ARBA" id="ARBA00023136"/>
    </source>
</evidence>
<reference evidence="8" key="1">
    <citation type="submission" date="2020-05" db="EMBL/GenBank/DDBJ databases">
        <title>Mycena genomes resolve the evolution of fungal bioluminescence.</title>
        <authorList>
            <person name="Tsai I.J."/>
        </authorList>
    </citation>
    <scope>NUCLEOTIDE SEQUENCE</scope>
    <source>
        <strain evidence="8">110903Hualien_Pintung</strain>
    </source>
</reference>
<dbReference type="InterPro" id="IPR011701">
    <property type="entry name" value="MFS"/>
</dbReference>
<feature type="compositionally biased region" description="Basic and acidic residues" evidence="6">
    <location>
        <begin position="1"/>
        <end position="11"/>
    </location>
</feature>
<evidence type="ECO:0000313" key="9">
    <source>
        <dbReference type="Proteomes" id="UP000613580"/>
    </source>
</evidence>
<keyword evidence="9" id="KW-1185">Reference proteome</keyword>
<accession>A0A8H6T4Q8</accession>
<comment type="caution">
    <text evidence="8">The sequence shown here is derived from an EMBL/GenBank/DDBJ whole genome shotgun (WGS) entry which is preliminary data.</text>
</comment>
<feature type="transmembrane region" description="Helical" evidence="7">
    <location>
        <begin position="315"/>
        <end position="338"/>
    </location>
</feature>
<dbReference type="Proteomes" id="UP000613580">
    <property type="component" value="Unassembled WGS sequence"/>
</dbReference>
<feature type="region of interest" description="Disordered" evidence="6">
    <location>
        <begin position="1"/>
        <end position="28"/>
    </location>
</feature>
<feature type="transmembrane region" description="Helical" evidence="7">
    <location>
        <begin position="474"/>
        <end position="497"/>
    </location>
</feature>
<gene>
    <name evidence="8" type="ORF">HMN09_00643700</name>
</gene>
<dbReference type="PANTHER" id="PTHR43791:SF59">
    <property type="entry name" value="TRANSPORTER, PUTATIVE (AFU_ORTHOLOGUE AFUA_1G06550)-RELATED"/>
    <property type="match status" value="1"/>
</dbReference>
<dbReference type="Gene3D" id="1.20.1250.20">
    <property type="entry name" value="MFS general substrate transporter like domains"/>
    <property type="match status" value="2"/>
</dbReference>
<keyword evidence="4 7" id="KW-1133">Transmembrane helix</keyword>
<feature type="transmembrane region" description="Helical" evidence="7">
    <location>
        <begin position="378"/>
        <end position="398"/>
    </location>
</feature>
<feature type="transmembrane region" description="Helical" evidence="7">
    <location>
        <begin position="441"/>
        <end position="462"/>
    </location>
</feature>
<feature type="transmembrane region" description="Helical" evidence="7">
    <location>
        <begin position="195"/>
        <end position="219"/>
    </location>
</feature>
<evidence type="ECO:0000256" key="7">
    <source>
        <dbReference type="SAM" id="Phobius"/>
    </source>
</evidence>
<keyword evidence="2" id="KW-0813">Transport</keyword>
<feature type="transmembrane region" description="Helical" evidence="7">
    <location>
        <begin position="239"/>
        <end position="266"/>
    </location>
</feature>
<sequence length="557" mass="61261">MSSEEKAEMAHLEVTTSASTTDPKATENSQSFGDAANALLGAHAHDPVIVSPEDNARLLRKTDLYLLPVMLGIYFLQQLDKSTLSYASVFNLVKDANLVGYQYSSLSSIVYAAQFIWQPVSSYFLVRLPVGRWLAFNVFAWGVVLSLMSTARSFSTLIAARFFLGIFEATVAPTFVTITAMWWRRREQTQRTSLWYAMNGVTTIAAQSILPFTIQVLMIDPVRITFDLWVGAHSQLAEAVPSMLAIIFLFTGLLTVAFSVIVLILLPNSPTTARFLSLDDKVLVLERLRANNTGTETKKWKWEQVRECLLDLKTWCWFLLIFTISIPSGGISTFGPLIVDSLGFNQFQTILLQMPFGAMQVIATLGGGFFAARFKRKWPVLVGLTIPPIAGAAALLKINRSASNAKAALLASYYLVSFYPGISPIIYTWSSQNTAGHTKKTLTTGVLFIGQSAGNVVGPFLYTTAQAPLYHEGLESSLVCFAVLAGLMCFTAFYLNILNRQQIVRRIANGKTGELVDASLEETKDAGAAQQANGAQFGANAFDDLTDRQNEDFIYVL</sequence>
<keyword evidence="3 7" id="KW-0812">Transmembrane</keyword>
<evidence type="ECO:0008006" key="10">
    <source>
        <dbReference type="Google" id="ProtNLM"/>
    </source>
</evidence>